<dbReference type="PANTHER" id="PTHR19282:SF28">
    <property type="entry name" value="TETRASPANIN"/>
    <property type="match status" value="1"/>
</dbReference>
<evidence type="ECO:0000256" key="4">
    <source>
        <dbReference type="ARBA" id="ARBA00022989"/>
    </source>
</evidence>
<feature type="transmembrane region" description="Helical" evidence="6">
    <location>
        <begin position="59"/>
        <end position="79"/>
    </location>
</feature>
<evidence type="ECO:0000256" key="5">
    <source>
        <dbReference type="ARBA" id="ARBA00023136"/>
    </source>
</evidence>
<dbReference type="InterPro" id="IPR000301">
    <property type="entry name" value="Tetraspanin_animals"/>
</dbReference>
<dbReference type="Proteomes" id="UP000826195">
    <property type="component" value="Unassembled WGS sequence"/>
</dbReference>
<evidence type="ECO:0000313" key="8">
    <source>
        <dbReference type="Proteomes" id="UP000826195"/>
    </source>
</evidence>
<keyword evidence="5 6" id="KW-0472">Membrane</keyword>
<comment type="subcellular location">
    <subcellularLocation>
        <location evidence="1 6">Membrane</location>
        <topology evidence="1 6">Multi-pass membrane protein</topology>
    </subcellularLocation>
</comment>
<dbReference type="Gene3D" id="1.10.1450.10">
    <property type="entry name" value="Tetraspanin"/>
    <property type="match status" value="1"/>
</dbReference>
<dbReference type="InterPro" id="IPR018503">
    <property type="entry name" value="Tetraspanin_CS"/>
</dbReference>
<feature type="transmembrane region" description="Helical" evidence="6">
    <location>
        <begin position="86"/>
        <end position="110"/>
    </location>
</feature>
<dbReference type="SUPFAM" id="SSF48652">
    <property type="entry name" value="Tetraspanin"/>
    <property type="match status" value="1"/>
</dbReference>
<dbReference type="PROSITE" id="PS00421">
    <property type="entry name" value="TM4_1"/>
    <property type="match status" value="1"/>
</dbReference>
<evidence type="ECO:0000256" key="3">
    <source>
        <dbReference type="ARBA" id="ARBA00022692"/>
    </source>
</evidence>
<evidence type="ECO:0000313" key="7">
    <source>
        <dbReference type="EMBL" id="KAH0560314.1"/>
    </source>
</evidence>
<dbReference type="AlphaFoldDB" id="A0AAV7IX20"/>
<protein>
    <recommendedName>
        <fullName evidence="6">Tetraspanin</fullName>
    </recommendedName>
</protein>
<dbReference type="PRINTS" id="PR00259">
    <property type="entry name" value="TMFOUR"/>
</dbReference>
<gene>
    <name evidence="7" type="ORF">KQX54_003470</name>
</gene>
<sequence length="284" mass="31550">MAATHLDIGLRCIKYLLCAVNSLFVLTGVMIISVGMTIYTVYDDFRHFLDPRYSSPAMILIFVGGLIFVIAFFGCYGAIRESTCMVLTFAVSLSVVLVLEISAAIAAYALRGSIKSLLAENINLQMQLYKTSDDAAAAIDFLQSRLQCCGSYDKSDWEEINLMDSEASDYPDSCFSWISSIYNPGFNNVLYEDGCIQRLSMIINQSAISLGTGAFAIVLIQFTGVMFACTLGRAIRRQKTEREKRRWELREKLINGYQPLGKVDSFVASPVIDLQAEPVKYAES</sequence>
<dbReference type="EMBL" id="JAHXZJ010000374">
    <property type="protein sequence ID" value="KAH0560314.1"/>
    <property type="molecule type" value="Genomic_DNA"/>
</dbReference>
<keyword evidence="4 6" id="KW-1133">Transmembrane helix</keyword>
<comment type="similarity">
    <text evidence="2 6">Belongs to the tetraspanin (TM4SF) family.</text>
</comment>
<dbReference type="InterPro" id="IPR008952">
    <property type="entry name" value="Tetraspanin_EC2_sf"/>
</dbReference>
<accession>A0AAV7IX20</accession>
<name>A0AAV7IX20_COTGL</name>
<comment type="caution">
    <text evidence="7">The sequence shown here is derived from an EMBL/GenBank/DDBJ whole genome shotgun (WGS) entry which is preliminary data.</text>
</comment>
<evidence type="ECO:0000256" key="6">
    <source>
        <dbReference type="RuleBase" id="RU361218"/>
    </source>
</evidence>
<dbReference type="CDD" id="cd03127">
    <property type="entry name" value="tetraspanin_LEL"/>
    <property type="match status" value="1"/>
</dbReference>
<evidence type="ECO:0000256" key="1">
    <source>
        <dbReference type="ARBA" id="ARBA00004141"/>
    </source>
</evidence>
<dbReference type="PIRSF" id="PIRSF002419">
    <property type="entry name" value="Tetraspanin"/>
    <property type="match status" value="1"/>
</dbReference>
<evidence type="ECO:0000256" key="2">
    <source>
        <dbReference type="ARBA" id="ARBA00006840"/>
    </source>
</evidence>
<proteinExistence type="inferred from homology"/>
<feature type="transmembrane region" description="Helical" evidence="6">
    <location>
        <begin position="214"/>
        <end position="235"/>
    </location>
</feature>
<dbReference type="GO" id="GO:0005886">
    <property type="term" value="C:plasma membrane"/>
    <property type="evidence" value="ECO:0007669"/>
    <property type="project" value="TreeGrafter"/>
</dbReference>
<dbReference type="Pfam" id="PF00335">
    <property type="entry name" value="Tetraspanin"/>
    <property type="match status" value="1"/>
</dbReference>
<dbReference type="PANTHER" id="PTHR19282">
    <property type="entry name" value="TETRASPANIN"/>
    <property type="match status" value="1"/>
</dbReference>
<keyword evidence="3 6" id="KW-0812">Transmembrane</keyword>
<dbReference type="InterPro" id="IPR018499">
    <property type="entry name" value="Tetraspanin/Peripherin"/>
</dbReference>
<feature type="transmembrane region" description="Helical" evidence="6">
    <location>
        <begin position="12"/>
        <end position="39"/>
    </location>
</feature>
<keyword evidence="8" id="KW-1185">Reference proteome</keyword>
<reference evidence="7 8" key="1">
    <citation type="journal article" date="2021" name="J. Hered.">
        <title>A chromosome-level genome assembly of the parasitoid wasp, Cotesia glomerata (Hymenoptera: Braconidae).</title>
        <authorList>
            <person name="Pinto B.J."/>
            <person name="Weis J.J."/>
            <person name="Gamble T."/>
            <person name="Ode P.J."/>
            <person name="Paul R."/>
            <person name="Zaspel J.M."/>
        </authorList>
    </citation>
    <scope>NUCLEOTIDE SEQUENCE [LARGE SCALE GENOMIC DNA]</scope>
    <source>
        <strain evidence="7">CgM1</strain>
    </source>
</reference>
<organism evidence="7 8">
    <name type="scientific">Cotesia glomerata</name>
    <name type="common">Lepidopteran parasitic wasp</name>
    <name type="synonym">Apanteles glomeratus</name>
    <dbReference type="NCBI Taxonomy" id="32391"/>
    <lineage>
        <taxon>Eukaryota</taxon>
        <taxon>Metazoa</taxon>
        <taxon>Ecdysozoa</taxon>
        <taxon>Arthropoda</taxon>
        <taxon>Hexapoda</taxon>
        <taxon>Insecta</taxon>
        <taxon>Pterygota</taxon>
        <taxon>Neoptera</taxon>
        <taxon>Endopterygota</taxon>
        <taxon>Hymenoptera</taxon>
        <taxon>Apocrita</taxon>
        <taxon>Ichneumonoidea</taxon>
        <taxon>Braconidae</taxon>
        <taxon>Microgastrinae</taxon>
        <taxon>Cotesia</taxon>
    </lineage>
</organism>